<accession>A0A9D2RD07</accession>
<keyword evidence="2" id="KW-0472">Membrane</keyword>
<feature type="transmembrane region" description="Helical" evidence="2">
    <location>
        <begin position="114"/>
        <end position="134"/>
    </location>
</feature>
<evidence type="ECO:0000313" key="4">
    <source>
        <dbReference type="Proteomes" id="UP000823850"/>
    </source>
</evidence>
<dbReference type="AlphaFoldDB" id="A0A9D2RD07"/>
<organism evidence="3 4">
    <name type="scientific">Candidatus Blautia stercoripullorum</name>
    <dbReference type="NCBI Taxonomy" id="2838502"/>
    <lineage>
        <taxon>Bacteria</taxon>
        <taxon>Bacillati</taxon>
        <taxon>Bacillota</taxon>
        <taxon>Clostridia</taxon>
        <taxon>Lachnospirales</taxon>
        <taxon>Lachnospiraceae</taxon>
        <taxon>Blautia</taxon>
    </lineage>
</organism>
<feature type="transmembrane region" description="Helical" evidence="2">
    <location>
        <begin position="12"/>
        <end position="32"/>
    </location>
</feature>
<protein>
    <submittedName>
        <fullName evidence="3">ABC transporter permease</fullName>
    </submittedName>
</protein>
<keyword evidence="1" id="KW-0175">Coiled coil</keyword>
<feature type="coiled-coil region" evidence="1">
    <location>
        <begin position="248"/>
        <end position="275"/>
    </location>
</feature>
<comment type="caution">
    <text evidence="3">The sequence shown here is derived from an EMBL/GenBank/DDBJ whole genome shotgun (WGS) entry which is preliminary data.</text>
</comment>
<dbReference type="InterPro" id="IPR010540">
    <property type="entry name" value="CmpB_TMEM229"/>
</dbReference>
<dbReference type="Proteomes" id="UP000823850">
    <property type="component" value="Unassembled WGS sequence"/>
</dbReference>
<feature type="transmembrane region" description="Helical" evidence="2">
    <location>
        <begin position="44"/>
        <end position="64"/>
    </location>
</feature>
<reference evidence="3" key="2">
    <citation type="submission" date="2021-04" db="EMBL/GenBank/DDBJ databases">
        <authorList>
            <person name="Gilroy R."/>
        </authorList>
    </citation>
    <scope>NUCLEOTIDE SEQUENCE</scope>
    <source>
        <strain evidence="3">ChiW19-6364</strain>
    </source>
</reference>
<reference evidence="3" key="1">
    <citation type="journal article" date="2021" name="PeerJ">
        <title>Extensive microbial diversity within the chicken gut microbiome revealed by metagenomics and culture.</title>
        <authorList>
            <person name="Gilroy R."/>
            <person name="Ravi A."/>
            <person name="Getino M."/>
            <person name="Pursley I."/>
            <person name="Horton D.L."/>
            <person name="Alikhan N.F."/>
            <person name="Baker D."/>
            <person name="Gharbi K."/>
            <person name="Hall N."/>
            <person name="Watson M."/>
            <person name="Adriaenssens E.M."/>
            <person name="Foster-Nyarko E."/>
            <person name="Jarju S."/>
            <person name="Secka A."/>
            <person name="Antonio M."/>
            <person name="Oren A."/>
            <person name="Chaudhuri R.R."/>
            <person name="La Ragione R."/>
            <person name="Hildebrand F."/>
            <person name="Pallen M.J."/>
        </authorList>
    </citation>
    <scope>NUCLEOTIDE SEQUENCE</scope>
    <source>
        <strain evidence="3">ChiW19-6364</strain>
    </source>
</reference>
<gene>
    <name evidence="3" type="ORF">H9913_08965</name>
</gene>
<dbReference type="Pfam" id="PF06541">
    <property type="entry name" value="ABC_trans_CmpB"/>
    <property type="match status" value="1"/>
</dbReference>
<evidence type="ECO:0000256" key="1">
    <source>
        <dbReference type="SAM" id="Coils"/>
    </source>
</evidence>
<feature type="transmembrane region" description="Helical" evidence="2">
    <location>
        <begin position="70"/>
        <end position="93"/>
    </location>
</feature>
<keyword evidence="2" id="KW-1133">Transmembrane helix</keyword>
<sequence length="307" mass="36118">MDLKIGGLSLYYIISWFFIYSFLGWVWESAYVSIKSRKLVNRGFVNGPLCTIYGAGAVTVYLILRPLRENLVLLYLGGVVVATVLEYITGWIMEAVFHTRWWDYSDKKFNLHGYISLASSLLWGVFSVLLFKLLHPFVSWITSLYPQSAGEVVLTVIMILYGVDFVISSHAAFGLVRTFEKAEEMLEDLTSYLQTTRLYETREEICEKLEGIRTAIRQKEMLERLDAKRAEFISRFETVISDNPLKEGKFYQEKKLELEQRLDEFSKKYTELRQKQSMFKRRMVRAYPNLKNGFKRYMEKHQDERTR</sequence>
<evidence type="ECO:0000256" key="2">
    <source>
        <dbReference type="SAM" id="Phobius"/>
    </source>
</evidence>
<evidence type="ECO:0000313" key="3">
    <source>
        <dbReference type="EMBL" id="HJD40146.1"/>
    </source>
</evidence>
<name>A0A9D2RD07_9FIRM</name>
<keyword evidence="2" id="KW-0812">Transmembrane</keyword>
<proteinExistence type="predicted"/>
<dbReference type="EMBL" id="DWUX01000162">
    <property type="protein sequence ID" value="HJD40146.1"/>
    <property type="molecule type" value="Genomic_DNA"/>
</dbReference>
<feature type="transmembrane region" description="Helical" evidence="2">
    <location>
        <begin position="154"/>
        <end position="176"/>
    </location>
</feature>